<comment type="subcellular location">
    <subcellularLocation>
        <location evidence="10">Cell inner membrane</location>
        <topology evidence="10">Peripheral membrane protein</topology>
    </subcellularLocation>
</comment>
<reference evidence="13 14" key="1">
    <citation type="submission" date="2020-08" db="EMBL/GenBank/DDBJ databases">
        <title>Genomic Encyclopedia of Type Strains, Phase IV (KMG-IV): sequencing the most valuable type-strain genomes for metagenomic binning, comparative biology and taxonomic classification.</title>
        <authorList>
            <person name="Goeker M."/>
        </authorList>
    </citation>
    <scope>NUCLEOTIDE SEQUENCE [LARGE SCALE GENOMIC DNA]</scope>
    <source>
        <strain evidence="13 14">DSM 21769</strain>
    </source>
</reference>
<comment type="subunit">
    <text evidence="10">The complex is probably composed of two ATP-binding proteins, two transmembrane proteins and a solute-binding protein.</text>
</comment>
<keyword evidence="5 10" id="KW-0067">ATP-binding</keyword>
<dbReference type="SUPFAM" id="SSF52540">
    <property type="entry name" value="P-loop containing nucleoside triphosphate hydrolases"/>
    <property type="match status" value="1"/>
</dbReference>
<comment type="subunit">
    <text evidence="8">The complex is composed of two ATP-binding proteins (OpuCA), two transmembrane proteins (OpuCB and OpuCD) and a solute-binding protein (OpuCC).</text>
</comment>
<dbReference type="InterPro" id="IPR003439">
    <property type="entry name" value="ABC_transporter-like_ATP-bd"/>
</dbReference>
<evidence type="ECO:0000259" key="11">
    <source>
        <dbReference type="PROSITE" id="PS50893"/>
    </source>
</evidence>
<keyword evidence="6 9" id="KW-0129">CBS domain</keyword>
<dbReference type="FunFam" id="3.40.50.300:FF:000425">
    <property type="entry name" value="Probable ABC transporter, ATP-binding subunit"/>
    <property type="match status" value="1"/>
</dbReference>
<dbReference type="Gene3D" id="3.40.50.300">
    <property type="entry name" value="P-loop containing nucleotide triphosphate hydrolases"/>
    <property type="match status" value="1"/>
</dbReference>
<dbReference type="GO" id="GO:0031460">
    <property type="term" value="P:glycine betaine transport"/>
    <property type="evidence" value="ECO:0007669"/>
    <property type="project" value="InterPro"/>
</dbReference>
<name>A0A841PXF3_9BACL</name>
<dbReference type="EC" id="7.6.2.9" evidence="10"/>
<dbReference type="Gene3D" id="3.10.580.10">
    <property type="entry name" value="CBS-domain"/>
    <property type="match status" value="1"/>
</dbReference>
<evidence type="ECO:0000256" key="6">
    <source>
        <dbReference type="ARBA" id="ARBA00023122"/>
    </source>
</evidence>
<dbReference type="EMBL" id="JACHHJ010000001">
    <property type="protein sequence ID" value="MBB6449133.1"/>
    <property type="molecule type" value="Genomic_DNA"/>
</dbReference>
<evidence type="ECO:0000256" key="9">
    <source>
        <dbReference type="PROSITE-ProRule" id="PRU00703"/>
    </source>
</evidence>
<dbReference type="InterPro" id="IPR046342">
    <property type="entry name" value="CBS_dom_sf"/>
</dbReference>
<dbReference type="InterPro" id="IPR017871">
    <property type="entry name" value="ABC_transporter-like_CS"/>
</dbReference>
<dbReference type="PROSITE" id="PS51371">
    <property type="entry name" value="CBS"/>
    <property type="match status" value="2"/>
</dbReference>
<evidence type="ECO:0000313" key="13">
    <source>
        <dbReference type="EMBL" id="MBB6449133.1"/>
    </source>
</evidence>
<dbReference type="GO" id="GO:0015418">
    <property type="term" value="F:ABC-type quaternary ammonium compound transporting activity"/>
    <property type="evidence" value="ECO:0007669"/>
    <property type="project" value="UniProtKB-EC"/>
</dbReference>
<comment type="similarity">
    <text evidence="1 10">Belongs to the ABC transporter superfamily.</text>
</comment>
<evidence type="ECO:0000259" key="12">
    <source>
        <dbReference type="PROSITE" id="PS51371"/>
    </source>
</evidence>
<evidence type="ECO:0000256" key="2">
    <source>
        <dbReference type="ARBA" id="ARBA00022448"/>
    </source>
</evidence>
<keyword evidence="10" id="KW-0472">Membrane</keyword>
<dbReference type="PROSITE" id="PS00211">
    <property type="entry name" value="ABC_TRANSPORTER_1"/>
    <property type="match status" value="1"/>
</dbReference>
<sequence>MLKFENVSKIYSGNHYAVQNLSFEVEKGEFIVFIGPSGCGKTTTMKMINRLIDPTEGVISIDDKDSNLQDTVQLRRDIGYVIQQIGLFPHMTIQENVTLVPRLLKWSKEKRKERAKELLKLVDMGEEYLTRYPNELSGGQQQRIGVLRALAADPPLILMDEPFGALDPITRDTLQGEFKDLQQRLGKTIVFVTHDMDEALKLADRMLILKDGKLVQIGTPDEILTEPANEFVEEFIGKERLIQMRANVETVEHMMNKHPVTIHESASLSVAIQVMREKRVDSLLVTDSEGYLKGYVDIEMIESNRNNNKTIADIHLTKIHTVHKKARLRDSISRILKLGASYVPVVDDDMRLLGILTRATLVDVVYDSIWGHEDPGKEDQIAATVEESVL</sequence>
<dbReference type="Pfam" id="PF00571">
    <property type="entry name" value="CBS"/>
    <property type="match status" value="2"/>
</dbReference>
<proteinExistence type="inferred from homology"/>
<dbReference type="SMART" id="SM00116">
    <property type="entry name" value="CBS"/>
    <property type="match status" value="2"/>
</dbReference>
<gene>
    <name evidence="13" type="ORF">HNR44_001082</name>
</gene>
<dbReference type="InterPro" id="IPR000644">
    <property type="entry name" value="CBS_dom"/>
</dbReference>
<keyword evidence="3" id="KW-0677">Repeat</keyword>
<dbReference type="GO" id="GO:0005886">
    <property type="term" value="C:plasma membrane"/>
    <property type="evidence" value="ECO:0007669"/>
    <property type="project" value="UniProtKB-SubCell"/>
</dbReference>
<comment type="catalytic activity">
    <reaction evidence="7">
        <text>a quaternary ammonium(out) + ATP + H2O = a quaternary ammonium(in) + ADP + phosphate + H(+)</text>
        <dbReference type="Rhea" id="RHEA:11036"/>
        <dbReference type="ChEBI" id="CHEBI:15377"/>
        <dbReference type="ChEBI" id="CHEBI:15378"/>
        <dbReference type="ChEBI" id="CHEBI:30616"/>
        <dbReference type="ChEBI" id="CHEBI:35267"/>
        <dbReference type="ChEBI" id="CHEBI:43474"/>
        <dbReference type="ChEBI" id="CHEBI:456216"/>
        <dbReference type="EC" id="7.6.2.9"/>
    </reaction>
</comment>
<evidence type="ECO:0000256" key="10">
    <source>
        <dbReference type="RuleBase" id="RU369116"/>
    </source>
</evidence>
<dbReference type="Proteomes" id="UP000568839">
    <property type="component" value="Unassembled WGS sequence"/>
</dbReference>
<accession>A0A841PXF3</accession>
<dbReference type="GO" id="GO:0016887">
    <property type="term" value="F:ATP hydrolysis activity"/>
    <property type="evidence" value="ECO:0007669"/>
    <property type="project" value="UniProtKB-UniRule"/>
</dbReference>
<keyword evidence="14" id="KW-1185">Reference proteome</keyword>
<feature type="domain" description="ABC transporter" evidence="11">
    <location>
        <begin position="2"/>
        <end position="236"/>
    </location>
</feature>
<evidence type="ECO:0000256" key="1">
    <source>
        <dbReference type="ARBA" id="ARBA00005417"/>
    </source>
</evidence>
<evidence type="ECO:0000256" key="7">
    <source>
        <dbReference type="ARBA" id="ARBA00052482"/>
    </source>
</evidence>
<organism evidence="13 14">
    <name type="scientific">Geomicrobium halophilum</name>
    <dbReference type="NCBI Taxonomy" id="549000"/>
    <lineage>
        <taxon>Bacteria</taxon>
        <taxon>Bacillati</taxon>
        <taxon>Bacillota</taxon>
        <taxon>Bacilli</taxon>
        <taxon>Bacillales</taxon>
        <taxon>Geomicrobium</taxon>
    </lineage>
</organism>
<dbReference type="InterPro" id="IPR005892">
    <property type="entry name" value="Gly-betaine_transp_ATP-bd"/>
</dbReference>
<dbReference type="PANTHER" id="PTHR43117">
    <property type="entry name" value="OSMOPROTECTANT IMPORT ATP-BINDING PROTEIN OSMV"/>
    <property type="match status" value="1"/>
</dbReference>
<dbReference type="CDD" id="cd04583">
    <property type="entry name" value="CBS_pair_ABC_OpuCA_assoc"/>
    <property type="match status" value="1"/>
</dbReference>
<dbReference type="GO" id="GO:0006865">
    <property type="term" value="P:amino acid transport"/>
    <property type="evidence" value="ECO:0007669"/>
    <property type="project" value="UniProtKB-UniRule"/>
</dbReference>
<dbReference type="InterPro" id="IPR003593">
    <property type="entry name" value="AAA+_ATPase"/>
</dbReference>
<dbReference type="RefSeq" id="WP_184403050.1">
    <property type="nucleotide sequence ID" value="NZ_JACHHJ010000001.1"/>
</dbReference>
<dbReference type="SMART" id="SM00382">
    <property type="entry name" value="AAA"/>
    <property type="match status" value="1"/>
</dbReference>
<evidence type="ECO:0000256" key="4">
    <source>
        <dbReference type="ARBA" id="ARBA00022741"/>
    </source>
</evidence>
<evidence type="ECO:0000256" key="5">
    <source>
        <dbReference type="ARBA" id="ARBA00022840"/>
    </source>
</evidence>
<comment type="caution">
    <text evidence="13">The sequence shown here is derived from an EMBL/GenBank/DDBJ whole genome shotgun (WGS) entry which is preliminary data.</text>
</comment>
<keyword evidence="4 10" id="KW-0547">Nucleotide-binding</keyword>
<dbReference type="InterPro" id="IPR027417">
    <property type="entry name" value="P-loop_NTPase"/>
</dbReference>
<dbReference type="PROSITE" id="PS50893">
    <property type="entry name" value="ABC_TRANSPORTER_2"/>
    <property type="match status" value="1"/>
</dbReference>
<dbReference type="PANTHER" id="PTHR43117:SF3">
    <property type="entry name" value="CHOLINE TRANSPORT ATP-BINDING PROTEIN OPUBA"/>
    <property type="match status" value="1"/>
</dbReference>
<evidence type="ECO:0000256" key="3">
    <source>
        <dbReference type="ARBA" id="ARBA00022737"/>
    </source>
</evidence>
<dbReference type="Pfam" id="PF00005">
    <property type="entry name" value="ABC_tran"/>
    <property type="match status" value="1"/>
</dbReference>
<feature type="domain" description="CBS" evidence="12">
    <location>
        <begin position="315"/>
        <end position="375"/>
    </location>
</feature>
<feature type="domain" description="CBS" evidence="12">
    <location>
        <begin position="255"/>
        <end position="311"/>
    </location>
</feature>
<dbReference type="CDD" id="cd03295">
    <property type="entry name" value="ABC_OpuCA_Osmoprotection"/>
    <property type="match status" value="1"/>
</dbReference>
<dbReference type="AlphaFoldDB" id="A0A841PXF3"/>
<dbReference type="NCBIfam" id="TIGR01186">
    <property type="entry name" value="proV"/>
    <property type="match status" value="1"/>
</dbReference>
<keyword evidence="10" id="KW-0997">Cell inner membrane</keyword>
<protein>
    <recommendedName>
        <fullName evidence="10">Quaternary amine transport ATP-binding protein</fullName>
        <ecNumber evidence="10">7.6.2.9</ecNumber>
    </recommendedName>
</protein>
<dbReference type="GO" id="GO:0005524">
    <property type="term" value="F:ATP binding"/>
    <property type="evidence" value="ECO:0007669"/>
    <property type="project" value="UniProtKB-UniRule"/>
</dbReference>
<dbReference type="SUPFAM" id="SSF54631">
    <property type="entry name" value="CBS-domain pair"/>
    <property type="match status" value="1"/>
</dbReference>
<keyword evidence="10" id="KW-1003">Cell membrane</keyword>
<keyword evidence="2 10" id="KW-0813">Transport</keyword>
<evidence type="ECO:0000313" key="14">
    <source>
        <dbReference type="Proteomes" id="UP000568839"/>
    </source>
</evidence>
<evidence type="ECO:0000256" key="8">
    <source>
        <dbReference type="ARBA" id="ARBA00063934"/>
    </source>
</evidence>